<evidence type="ECO:0000256" key="2">
    <source>
        <dbReference type="ARBA" id="ARBA00022737"/>
    </source>
</evidence>
<feature type="domain" description="C2H2-type" evidence="7">
    <location>
        <begin position="57"/>
        <end position="84"/>
    </location>
</feature>
<dbReference type="Gene3D" id="3.30.160.60">
    <property type="entry name" value="Classic Zinc Finger"/>
    <property type="match status" value="6"/>
</dbReference>
<name>A0A0P4WI12_SCYOL</name>
<dbReference type="InterPro" id="IPR013087">
    <property type="entry name" value="Znf_C2H2_type"/>
</dbReference>
<protein>
    <recommendedName>
        <fullName evidence="7">C2H2-type domain-containing protein</fullName>
    </recommendedName>
</protein>
<keyword evidence="3 5" id="KW-0863">Zinc-finger</keyword>
<feature type="domain" description="C2H2-type" evidence="7">
    <location>
        <begin position="205"/>
        <end position="233"/>
    </location>
</feature>
<dbReference type="EMBL" id="GDRN01058683">
    <property type="protein sequence ID" value="JAI65572.1"/>
    <property type="molecule type" value="Transcribed_RNA"/>
</dbReference>
<dbReference type="Pfam" id="PF13912">
    <property type="entry name" value="zf-C2H2_6"/>
    <property type="match status" value="1"/>
</dbReference>
<reference evidence="8" key="1">
    <citation type="submission" date="2015-09" db="EMBL/GenBank/DDBJ databases">
        <title>Scylla olivacea transcriptome.</title>
        <authorList>
            <person name="Ikhwanuddin M."/>
        </authorList>
    </citation>
    <scope>NUCLEOTIDE SEQUENCE</scope>
</reference>
<evidence type="ECO:0000256" key="3">
    <source>
        <dbReference type="ARBA" id="ARBA00022771"/>
    </source>
</evidence>
<feature type="compositionally biased region" description="Basic and acidic residues" evidence="6">
    <location>
        <begin position="460"/>
        <end position="474"/>
    </location>
</feature>
<dbReference type="PROSITE" id="PS00028">
    <property type="entry name" value="ZINC_FINGER_C2H2_1"/>
    <property type="match status" value="9"/>
</dbReference>
<dbReference type="PANTHER" id="PTHR24379">
    <property type="entry name" value="KRAB AND ZINC FINGER DOMAIN-CONTAINING"/>
    <property type="match status" value="1"/>
</dbReference>
<feature type="domain" description="C2H2-type" evidence="7">
    <location>
        <begin position="235"/>
        <end position="262"/>
    </location>
</feature>
<feature type="domain" description="C2H2-type" evidence="7">
    <location>
        <begin position="263"/>
        <end position="290"/>
    </location>
</feature>
<keyword evidence="1" id="KW-0479">Metal-binding</keyword>
<feature type="domain" description="C2H2-type" evidence="7">
    <location>
        <begin position="142"/>
        <end position="169"/>
    </location>
</feature>
<evidence type="ECO:0000313" key="8">
    <source>
        <dbReference type="EMBL" id="JAI65572.1"/>
    </source>
</evidence>
<feature type="domain" description="C2H2-type" evidence="7">
    <location>
        <begin position="85"/>
        <end position="108"/>
    </location>
</feature>
<evidence type="ECO:0000256" key="6">
    <source>
        <dbReference type="SAM" id="MobiDB-lite"/>
    </source>
</evidence>
<feature type="compositionally biased region" description="Basic and acidic residues" evidence="6">
    <location>
        <begin position="411"/>
        <end position="428"/>
    </location>
</feature>
<evidence type="ECO:0000256" key="1">
    <source>
        <dbReference type="ARBA" id="ARBA00022723"/>
    </source>
</evidence>
<feature type="domain" description="C2H2-type" evidence="7">
    <location>
        <begin position="177"/>
        <end position="201"/>
    </location>
</feature>
<proteinExistence type="predicted"/>
<dbReference type="SMART" id="SM00355">
    <property type="entry name" value="ZnF_C2H2"/>
    <property type="match status" value="11"/>
</dbReference>
<evidence type="ECO:0000256" key="4">
    <source>
        <dbReference type="ARBA" id="ARBA00022833"/>
    </source>
</evidence>
<accession>A0A0P4WI12</accession>
<keyword evidence="2" id="KW-0677">Repeat</keyword>
<dbReference type="AlphaFoldDB" id="A0A0P4WI12"/>
<keyword evidence="4" id="KW-0862">Zinc</keyword>
<dbReference type="SUPFAM" id="SSF57667">
    <property type="entry name" value="beta-beta-alpha zinc fingers"/>
    <property type="match status" value="5"/>
</dbReference>
<feature type="region of interest" description="Disordered" evidence="6">
    <location>
        <begin position="394"/>
        <end position="474"/>
    </location>
</feature>
<feature type="compositionally biased region" description="Polar residues" evidence="6">
    <location>
        <begin position="429"/>
        <end position="459"/>
    </location>
</feature>
<evidence type="ECO:0000259" key="7">
    <source>
        <dbReference type="PROSITE" id="PS50157"/>
    </source>
</evidence>
<evidence type="ECO:0000256" key="5">
    <source>
        <dbReference type="PROSITE-ProRule" id="PRU00042"/>
    </source>
</evidence>
<organism evidence="8">
    <name type="scientific">Scylla olivacea</name>
    <name type="common">Orange mud crab</name>
    <name type="synonym">Cancer olivacea</name>
    <dbReference type="NCBI Taxonomy" id="85551"/>
    <lineage>
        <taxon>Eukaryota</taxon>
        <taxon>Metazoa</taxon>
        <taxon>Ecdysozoa</taxon>
        <taxon>Arthropoda</taxon>
        <taxon>Crustacea</taxon>
        <taxon>Multicrustacea</taxon>
        <taxon>Malacostraca</taxon>
        <taxon>Eumalacostraca</taxon>
        <taxon>Eucarida</taxon>
        <taxon>Decapoda</taxon>
        <taxon>Pleocyemata</taxon>
        <taxon>Brachyura</taxon>
        <taxon>Eubrachyura</taxon>
        <taxon>Portunoidea</taxon>
        <taxon>Portunidae</taxon>
        <taxon>Portuninae</taxon>
        <taxon>Scylla</taxon>
    </lineage>
</organism>
<sequence>MENQDLSGRGSCREFEDGNTLEHVWKALSGESKEEYQDLKVEQMVTEIKNKDHKKKHKCPTCEKSFPSRAHLKEHEVSHSSVQQFQCSDCGQGFKRKNALSKHMRIFHPDGSRNVVCSCGKVFASRDLMEKHKENSGQHRLLVCGECGILYKTQASLDSHLLLHRESQTSETAAWPHTCHICQERFSSRASLNNHTKDFHSTSVFQCPECSKTCKTLKLLHLHRVRRHTAGNQEFLCPLCSKAFHILKDLRRHMQTHNPAGARECPVCHSKFKTDSTLRSHMKSHSKGRPYDCSICLFPFCSLEALTAHLQSYHSIEDVGNDFSETWDSKCLVCGQVFLRRSALAQHMRSHCDSGGTQLVVLEDTAIDITRNTLMREELNETTQSMMQTRQIEMNKEGASSHQNPTQAETKSTKSKRESSLEADKITDSKQVPVTAEQSISASDQLYEANSSKRTTIKGQNKEDRLSPHPARDNAWQERSIQTLENSTEVVVEGLAVSSSSTADGEETRYICEACSLVLTDMEQLKVHLLTCYKEDSSDECFVVFEVDDNKIQNK</sequence>
<dbReference type="Pfam" id="PF12874">
    <property type="entry name" value="zf-met"/>
    <property type="match status" value="1"/>
</dbReference>
<feature type="domain" description="C2H2-type" evidence="7">
    <location>
        <begin position="329"/>
        <end position="351"/>
    </location>
</feature>
<dbReference type="PROSITE" id="PS50157">
    <property type="entry name" value="ZINC_FINGER_C2H2_2"/>
    <property type="match status" value="8"/>
</dbReference>
<dbReference type="InterPro" id="IPR036236">
    <property type="entry name" value="Znf_C2H2_sf"/>
</dbReference>
<dbReference type="Pfam" id="PF00096">
    <property type="entry name" value="zf-C2H2"/>
    <property type="match status" value="4"/>
</dbReference>
<feature type="compositionally biased region" description="Polar residues" evidence="6">
    <location>
        <begin position="394"/>
        <end position="408"/>
    </location>
</feature>
<dbReference type="GO" id="GO:0008270">
    <property type="term" value="F:zinc ion binding"/>
    <property type="evidence" value="ECO:0007669"/>
    <property type="project" value="UniProtKB-KW"/>
</dbReference>
<dbReference type="PANTHER" id="PTHR24379:SF121">
    <property type="entry name" value="C2H2-TYPE DOMAIN-CONTAINING PROTEIN"/>
    <property type="match status" value="1"/>
</dbReference>